<dbReference type="InterPro" id="IPR051048">
    <property type="entry name" value="Peptidase_S8/S53_subtilisin"/>
</dbReference>
<dbReference type="Proteomes" id="UP000597617">
    <property type="component" value="Unassembled WGS sequence"/>
</dbReference>
<name>A0ABS0ID74_9BACT</name>
<proteinExistence type="inferred from homology"/>
<dbReference type="InterPro" id="IPR026444">
    <property type="entry name" value="Secre_tail"/>
</dbReference>
<dbReference type="CDD" id="cd04842">
    <property type="entry name" value="Peptidases_S8_Kp43_protease"/>
    <property type="match status" value="1"/>
</dbReference>
<reference evidence="5 6" key="1">
    <citation type="submission" date="2020-11" db="EMBL/GenBank/DDBJ databases">
        <authorList>
            <person name="Kim M.K."/>
        </authorList>
    </citation>
    <scope>NUCLEOTIDE SEQUENCE [LARGE SCALE GENOMIC DNA]</scope>
    <source>
        <strain evidence="5 6">BT683</strain>
    </source>
</reference>
<dbReference type="Gene3D" id="3.40.50.200">
    <property type="entry name" value="Peptidase S8/S53 domain"/>
    <property type="match status" value="1"/>
</dbReference>
<dbReference type="InterPro" id="IPR036852">
    <property type="entry name" value="Peptidase_S8/S53_dom_sf"/>
</dbReference>
<keyword evidence="6" id="KW-1185">Reference proteome</keyword>
<dbReference type="EMBL" id="JADQDQ010000001">
    <property type="protein sequence ID" value="MBF9236294.1"/>
    <property type="molecule type" value="Genomic_DNA"/>
</dbReference>
<dbReference type="RefSeq" id="WP_196280648.1">
    <property type="nucleotide sequence ID" value="NZ_JADQDQ010000001.1"/>
</dbReference>
<accession>A0ABS0ID74</accession>
<feature type="domain" description="Secretion system C-terminal sorting" evidence="4">
    <location>
        <begin position="789"/>
        <end position="856"/>
    </location>
</feature>
<feature type="domain" description="Peptidase S8/S53" evidence="3">
    <location>
        <begin position="128"/>
        <end position="375"/>
    </location>
</feature>
<gene>
    <name evidence="5" type="ORF">I2I05_02690</name>
</gene>
<dbReference type="Pfam" id="PF00082">
    <property type="entry name" value="Peptidase_S8"/>
    <property type="match status" value="1"/>
</dbReference>
<protein>
    <submittedName>
        <fullName evidence="5">S8 family serine peptidase</fullName>
    </submittedName>
</protein>
<dbReference type="SUPFAM" id="SSF49785">
    <property type="entry name" value="Galactose-binding domain-like"/>
    <property type="match status" value="1"/>
</dbReference>
<dbReference type="PANTHER" id="PTHR43399:SF4">
    <property type="entry name" value="CELL WALL-ASSOCIATED PROTEASE"/>
    <property type="match status" value="1"/>
</dbReference>
<dbReference type="Pfam" id="PF18962">
    <property type="entry name" value="Por_Secre_tail"/>
    <property type="match status" value="1"/>
</dbReference>
<evidence type="ECO:0000259" key="3">
    <source>
        <dbReference type="Pfam" id="PF00082"/>
    </source>
</evidence>
<dbReference type="SUPFAM" id="SSF52743">
    <property type="entry name" value="Subtilisin-like"/>
    <property type="match status" value="1"/>
</dbReference>
<dbReference type="InterPro" id="IPR034058">
    <property type="entry name" value="TagA/B/C/D_pept_dom"/>
</dbReference>
<sequence length="863" mass="92847">MLTAVGTVQAQAPVRPAPTAKLAPTLQAATAQKTLRTVRVRVTDKAAFEQWVRQQLPAARVSQPTASASILDVTGLTAAAVPKLVACPVVSFIDVADRQARTERRLNNSDLSINAIAAVQAQFSQLNGQGLTVSVKEGPFDPNDIDFKGRVVNVENFPGPPSPHATDMATLIGGAGNSHPKGRGVAREVRLATSDFARLLPDDGSQLAQDGISVQNHSYGVAIENYYGLETQEYDRQVQQFPSLLHVFSSGNSGALTSAEGPYTGIAAVANVTGQFKMSKNTLTVGATDPSGQVSALSSRGPAYDGRVKPELVAYGEGGSSESAALVSGISLLLQQVHRDQHSGTLPPAALVKAVLVNSANDLGRPEVDFVSGFGQADALGAINTMRDRRFFNETVAQGTEQVLTITVPAGQQQLKASLVWNDPDAPAGAARALVNDLDLELVSRTTGQRWQPWALSAYPHADSLALPARRRADHVNNIEQITLAVPAAGTYELRVRGFSVPQGPQAFSLAYEVSPVGLEWLSPQSPGNVPPNAATTLRWHWSGPPTTARLEYRPVGNAQWRVVNGAVALADNRYTWTVPDTTTLAQLRLVTGSQSFTSGEFAIVRVPPLQVGYTCPDETLLQWARVPGATQYQVYQLGATTLEPLLRTADTIVVLNRTQMASRYYAMAPVLQGKVADPGGTIDYTTQGTVCYFRSFMPRQLVDNTIQFNVELGSLYRLQSATLERLGAAGYEAVQTIAPLTTTKFTFTDLPPAAARYLYRVRLENLAGQQFYSQVEETYYLQTGAAQVFPNPVLAGEDLRLIAGTSSPVSIRLYDMLGKLQRETTVEGVINQLDTNGLKPGLYLLRVTLDSQAEQTIRVVIQ</sequence>
<dbReference type="Gene3D" id="2.60.120.380">
    <property type="match status" value="1"/>
</dbReference>
<evidence type="ECO:0000256" key="2">
    <source>
        <dbReference type="PROSITE-ProRule" id="PRU01240"/>
    </source>
</evidence>
<dbReference type="InterPro" id="IPR008979">
    <property type="entry name" value="Galactose-bd-like_sf"/>
</dbReference>
<comment type="caution">
    <text evidence="2">Lacks conserved residue(s) required for the propagation of feature annotation.</text>
</comment>
<comment type="similarity">
    <text evidence="1 2">Belongs to the peptidase S8 family.</text>
</comment>
<comment type="caution">
    <text evidence="5">The sequence shown here is derived from an EMBL/GenBank/DDBJ whole genome shotgun (WGS) entry which is preliminary data.</text>
</comment>
<dbReference type="InterPro" id="IPR000209">
    <property type="entry name" value="Peptidase_S8/S53_dom"/>
</dbReference>
<dbReference type="PROSITE" id="PS51892">
    <property type="entry name" value="SUBTILASE"/>
    <property type="match status" value="1"/>
</dbReference>
<evidence type="ECO:0000259" key="4">
    <source>
        <dbReference type="Pfam" id="PF18962"/>
    </source>
</evidence>
<evidence type="ECO:0000256" key="1">
    <source>
        <dbReference type="ARBA" id="ARBA00011073"/>
    </source>
</evidence>
<dbReference type="NCBIfam" id="TIGR04183">
    <property type="entry name" value="Por_Secre_tail"/>
    <property type="match status" value="1"/>
</dbReference>
<evidence type="ECO:0000313" key="6">
    <source>
        <dbReference type="Proteomes" id="UP000597617"/>
    </source>
</evidence>
<evidence type="ECO:0000313" key="5">
    <source>
        <dbReference type="EMBL" id="MBF9236294.1"/>
    </source>
</evidence>
<dbReference type="PANTHER" id="PTHR43399">
    <property type="entry name" value="SUBTILISIN-RELATED"/>
    <property type="match status" value="1"/>
</dbReference>
<organism evidence="5 6">
    <name type="scientific">Hymenobacter jeongseonensis</name>
    <dbReference type="NCBI Taxonomy" id="2791027"/>
    <lineage>
        <taxon>Bacteria</taxon>
        <taxon>Pseudomonadati</taxon>
        <taxon>Bacteroidota</taxon>
        <taxon>Cytophagia</taxon>
        <taxon>Cytophagales</taxon>
        <taxon>Hymenobacteraceae</taxon>
        <taxon>Hymenobacter</taxon>
    </lineage>
</organism>